<evidence type="ECO:0000256" key="3">
    <source>
        <dbReference type="ARBA" id="ARBA00022525"/>
    </source>
</evidence>
<evidence type="ECO:0000256" key="5">
    <source>
        <dbReference type="SAM" id="SignalP"/>
    </source>
</evidence>
<evidence type="ECO:0000259" key="7">
    <source>
        <dbReference type="Pfam" id="PF17210"/>
    </source>
</evidence>
<proteinExistence type="inferred from homology"/>
<evidence type="ECO:0000313" key="9">
    <source>
        <dbReference type="Proteomes" id="UP001500171"/>
    </source>
</evidence>
<feature type="domain" description="DUF11" evidence="6">
    <location>
        <begin position="2473"/>
        <end position="2598"/>
    </location>
</feature>
<evidence type="ECO:0000313" key="8">
    <source>
        <dbReference type="EMBL" id="GAA5104283.1"/>
    </source>
</evidence>
<sequence length="2712" mass="286297">MKRWIKGGVRALTLGLMMSTSALAAPLSGKVFLDYDNTQTNTNAPLAGLTVELLDSSGTSLSTPVITTTSVDGSYTFSTPTLGSFKVKAQTSHDESEMITVSVTGASGISGQNVFLKGKGGDIRLQIKDADSSGVKTIPVTLSVSGYPSMHLATDLSGYINIQNTLMNVSYTAKVLPSDIVDDMTNTKKYALWDATLANSNNQYIDEIVFAMLGNDQSGSFNVRERNDWGADGIVAVDQDDDGSYSAASDTGASGMKVEVYYSGTTTKVLGSSTITTGDDGKYNFKYLPLGNYDVAVTNISNPYLPVTPASGSFTVTSTTGNPTAINFLVKVDPNDTTLASISGYVFALASDQFPQLGPDSGNTGNTRPATASTRFATTVNLYQYDGTNWKLYSTQTSKSANGAYGFRGLTKGKDYKVEITESGINTAQYVFVGDTDGKSTSTSSSSLSSHKGKVTLSNGNQANIAPREIIITGLNSTKIDQNFWYSGIGISKLYVTDYMYNADNNINWGGNRNGLTGSTAAAYMKGTFYEEDGITPATKLDSTPLIASYLSGPDGYGYIGRIDSASDHGGIYYFKLDEYDSDYLTIASANYFVRSALNGTYSSNSGSGNITFRGKTPNNVSGYVYLNKSHPGTTGSYDPNIDSPINAIRVSLARKQVSTGVWQGITTYATNTNGAYNFTNLPDGEYRITVSNQFGSISNVTADDVTFENNDQNVTAQTSAANSYLYVNLSGGQTINNDTNFWLKLKQNDYVIRGTVYLDTRYSDKVIQQGQPNNENDLTLFDATVLLCSQGDSSDCTIGGANYLSHKTTTVNGKYEFTGTTDGITAGVNYMVKVLRTGTTPVTNSAKDLFPTYIVNFTEIDVPVTKNFLMQGKGVFSGHPVNDFNGDRAYAGAGTAENGGGRFKFYYWDGSTYQYWGAAGHYYNNFELRSLPEGKYKLVHDVNLSGYLDIADSDPSSNAGTIEFEVLSDGAIADGLGSYNRFYFQAGVLNVTEAVSGHIYLDVSGNGIKDDKSIALTSSELNSGISVEGFFTPRLYPNYFIAGTENIILADPDFIDSNVSTNGRFSYTAANSTRGDKLYMTNALLQLKGLDTSKFELVANSSQSKGSYLPSLVTNSLDFIQVTSTSGGAPDQYWLVKLKNNTKISGQLFYDINDDANYIPADGDSPVGGVRVELWKAGSLYTYTTSNDNGEYEFSNLFDSNYDIKVTTTGVPSGYELKSAETINGISIANATAPIVSGIDFIFKKTGDASISGNVMIDINNNGVVDINFSKTGDLAVEDVTIELHKNSVSTIPYKTVKTNAKGYYSFSGIDLNANYIVKMVTPSGYGVIKNANGVATDTLSAITIGETPISASNQYFLLAGGSNSNPTAGNTSSSAINSGIAGQTLIDDGVNTAMANVLLGLIDGNGIEIARQISDSSGYYHFYNLPSDTYKINVISSPTGYAIVKNADGTTQPLDILSGITLTTSGSNSKNFWYKTASAEGIQGKVYVDFADASISTTSLDSHAHLIGNSNAVTVELYDGIGATGTKLMTTTTVNGVYQFPNLIFGTGVDYSVKIDMSNITDYAFKLSKSGSGSTNVVIDVANLPSAGSTDNHYLVKGKQKITGDVWVDVDGDLIKGTAGNLLNGVTVKLEYKAPGASAYSTLKTTTTANASSLDGQYSFTALPKGTDYKVTVDNTSAVLAGTSLIPSSGIGSIAGNTNTFETTGLSADVTGQSTAYRYNGKVSGQFIVDIDGNGARSAVDTHFAGVALTLKATINGVMITKTAITDTDGKFSIDNLPIGNWSLDVAPTASQTMTNWGSYTLSYSKNSAGTKVTGSTALPLTMAITASDPTFANLEVAYKGGAKISGYVVLDVDPTDGIHAVNGTDTPVTGLTMTLSSDTAGFVSRTVTTDSNGYYEFTDLSIHTYKVSVDSTNPQLAGHLISFDPLSTATSTSSSSSVNLVVSAANSDLTTQDFGYKSSGGLSGYIYRDISGSGTRHSAVDDKLAGVKIKATQGSVVRYSNLTTANGEYTIENLAAGLWTVEIDTLPSSDYSYSYIADTFGTTATVVTNGAEVDILPTAITRAVKGATVSFGVKANAIISGKVVIDVDDQDPLPPAAADVMAGDIAIDASGFFPTYVVSLYNGSTLLKTTKVVGGNYEFANLTNNVAYTVEVTQPSSNYINSFTLTSSSSGVTAGVPVSTTAKMSQTYTLSALSTQAQNSHFAWKGAGGVSGNVFWDKNDDGVYTNTIDSDVGSAVTVTLSHVSGSVPNITRTIASGSTAYSATGLLPGSWTVATSGVPTTFKASFDPDDVYSASSLATTANTAVITVSGSTLTNQHFGYIKGGALVGELKNDASASGLYNSGDAGVNPVEVSLLDTTNGAILDTVGNPITVNTNSHGEFSFRNLDPTMDYHVQVLFGSAALAVSPTHPLGEMDPSYDSQAGTISLIPPVSSTVDVVNETHTILAAISTAANNEITLGNLYFGYRSAGGDLTIHKKALKDNVVVGDIVPYTITIENNKATTAFNVMIKDLIPAGFKYVKGSARLDGQKIAEPTGGRPVFFGPMDIGGQGAGSAFPTKRTLTYMLVVGAGVTQGEYKNVAVAIDRSGKDASNTSQATVTVTSDPLFDNALIFGTVYVDRNGNGIQDEGEEGLAGVKLVTVRSEIITTDAFGRYHLAGVNGGRWERGTNFVLKLDPKSLPKGYKVIGRNPIVVRLSPGLPSKIDFKISEDK</sequence>
<protein>
    <submittedName>
        <fullName evidence="8">Uncharacterized protein</fullName>
    </submittedName>
</protein>
<gene>
    <name evidence="8" type="ORF">GCM10023211_01680</name>
</gene>
<dbReference type="PANTHER" id="PTHR36108">
    <property type="entry name" value="COLOSSIN-B-RELATED"/>
    <property type="match status" value="1"/>
</dbReference>
<comment type="subcellular location">
    <subcellularLocation>
        <location evidence="1">Secreted</location>
    </subcellularLocation>
</comment>
<feature type="chain" id="PRO_5045982598" evidence="5">
    <location>
        <begin position="25"/>
        <end position="2712"/>
    </location>
</feature>
<comment type="caution">
    <text evidence="8">The sequence shown here is derived from an EMBL/GenBank/DDBJ whole genome shotgun (WGS) entry which is preliminary data.</text>
</comment>
<dbReference type="SUPFAM" id="SSF49478">
    <property type="entry name" value="Cna protein B-type domain"/>
    <property type="match status" value="3"/>
</dbReference>
<evidence type="ECO:0000256" key="1">
    <source>
        <dbReference type="ARBA" id="ARBA00004613"/>
    </source>
</evidence>
<evidence type="ECO:0000259" key="6">
    <source>
        <dbReference type="Pfam" id="PF01345"/>
    </source>
</evidence>
<keyword evidence="9" id="KW-1185">Reference proteome</keyword>
<dbReference type="EMBL" id="BAABHY010000001">
    <property type="protein sequence ID" value="GAA5104283.1"/>
    <property type="molecule type" value="Genomic_DNA"/>
</dbReference>
<accession>A0ABP9N4F0</accession>
<dbReference type="NCBIfam" id="TIGR01451">
    <property type="entry name" value="B_ant_repeat"/>
    <property type="match status" value="1"/>
</dbReference>
<dbReference type="InterPro" id="IPR033764">
    <property type="entry name" value="Sdr_B"/>
</dbReference>
<dbReference type="Proteomes" id="UP001500171">
    <property type="component" value="Unassembled WGS sequence"/>
</dbReference>
<feature type="domain" description="SD-repeat containing protein B" evidence="7">
    <location>
        <begin position="1847"/>
        <end position="1918"/>
    </location>
</feature>
<feature type="domain" description="SD-repeat containing protein B" evidence="7">
    <location>
        <begin position="1150"/>
        <end position="1220"/>
    </location>
</feature>
<dbReference type="Pfam" id="PF01345">
    <property type="entry name" value="DUF11"/>
    <property type="match status" value="1"/>
</dbReference>
<organism evidence="8 9">
    <name type="scientific">Orbus sasakiae</name>
    <dbReference type="NCBI Taxonomy" id="1078475"/>
    <lineage>
        <taxon>Bacteria</taxon>
        <taxon>Pseudomonadati</taxon>
        <taxon>Pseudomonadota</taxon>
        <taxon>Gammaproteobacteria</taxon>
        <taxon>Orbales</taxon>
        <taxon>Orbaceae</taxon>
        <taxon>Orbus</taxon>
    </lineage>
</organism>
<keyword evidence="4 5" id="KW-0732">Signal</keyword>
<dbReference type="PANTHER" id="PTHR36108:SF13">
    <property type="entry name" value="COLOSSIN-B-RELATED"/>
    <property type="match status" value="1"/>
</dbReference>
<dbReference type="InterPro" id="IPR013783">
    <property type="entry name" value="Ig-like_fold"/>
</dbReference>
<feature type="signal peptide" evidence="5">
    <location>
        <begin position="1"/>
        <end position="24"/>
    </location>
</feature>
<dbReference type="SUPFAM" id="SSF117074">
    <property type="entry name" value="Hypothetical protein PA1324"/>
    <property type="match status" value="8"/>
</dbReference>
<dbReference type="Pfam" id="PF17210">
    <property type="entry name" value="SdrD_B"/>
    <property type="match status" value="3"/>
</dbReference>
<name>A0ABP9N4F0_9GAMM</name>
<evidence type="ECO:0000256" key="2">
    <source>
        <dbReference type="ARBA" id="ARBA00007257"/>
    </source>
</evidence>
<dbReference type="Gene3D" id="2.60.40.10">
    <property type="entry name" value="Immunoglobulins"/>
    <property type="match status" value="13"/>
</dbReference>
<evidence type="ECO:0000256" key="4">
    <source>
        <dbReference type="ARBA" id="ARBA00022729"/>
    </source>
</evidence>
<comment type="similarity">
    <text evidence="2">Belongs to the serine-aspartate repeat-containing protein (SDr) family.</text>
</comment>
<keyword evidence="3" id="KW-0964">Secreted</keyword>
<reference evidence="9" key="1">
    <citation type="journal article" date="2019" name="Int. J. Syst. Evol. Microbiol.">
        <title>The Global Catalogue of Microorganisms (GCM) 10K type strain sequencing project: providing services to taxonomists for standard genome sequencing and annotation.</title>
        <authorList>
            <consortium name="The Broad Institute Genomics Platform"/>
            <consortium name="The Broad Institute Genome Sequencing Center for Infectious Disease"/>
            <person name="Wu L."/>
            <person name="Ma J."/>
        </authorList>
    </citation>
    <scope>NUCLEOTIDE SEQUENCE [LARGE SCALE GENOMIC DNA]</scope>
    <source>
        <strain evidence="9">JCM 18050</strain>
    </source>
</reference>
<feature type="domain" description="SD-repeat containing protein B" evidence="7">
    <location>
        <begin position="1251"/>
        <end position="1342"/>
    </location>
</feature>
<dbReference type="InterPro" id="IPR001434">
    <property type="entry name" value="OmcB-like_DUF11"/>
</dbReference>
<dbReference type="InterPro" id="IPR047589">
    <property type="entry name" value="DUF11_rpt"/>
</dbReference>